<dbReference type="PANTHER" id="PTHR43539">
    <property type="entry name" value="FLAVIN-BINDING MONOOXYGENASE-LIKE PROTEIN (AFU_ORTHOLOGUE AFUA_4G09220)"/>
    <property type="match status" value="1"/>
</dbReference>
<dbReference type="InterPro" id="IPR050982">
    <property type="entry name" value="Auxin_biosynth/cation_transpt"/>
</dbReference>
<dbReference type="GO" id="GO:0050660">
    <property type="term" value="F:flavin adenine dinucleotide binding"/>
    <property type="evidence" value="ECO:0007669"/>
    <property type="project" value="TreeGrafter"/>
</dbReference>
<evidence type="ECO:0000313" key="3">
    <source>
        <dbReference type="Proteomes" id="UP000490386"/>
    </source>
</evidence>
<evidence type="ECO:0000256" key="1">
    <source>
        <dbReference type="ARBA" id="ARBA00023002"/>
    </source>
</evidence>
<reference evidence="2 3" key="1">
    <citation type="submission" date="2019-09" db="EMBL/GenBank/DDBJ databases">
        <title>Phylogeny of genus Pseudoclavibacter and closely related genus.</title>
        <authorList>
            <person name="Li Y."/>
        </authorList>
    </citation>
    <scope>NUCLEOTIDE SEQUENCE [LARGE SCALE GENOMIC DNA]</scope>
    <source>
        <strain evidence="2 3">THG-MD12</strain>
    </source>
</reference>
<evidence type="ECO:0000313" key="2">
    <source>
        <dbReference type="EMBL" id="KAB1639013.1"/>
    </source>
</evidence>
<dbReference type="Gene3D" id="3.50.50.60">
    <property type="entry name" value="FAD/NAD(P)-binding domain"/>
    <property type="match status" value="1"/>
</dbReference>
<dbReference type="PRINTS" id="PR00411">
    <property type="entry name" value="PNDRDTASEI"/>
</dbReference>
<dbReference type="GO" id="GO:0004497">
    <property type="term" value="F:monooxygenase activity"/>
    <property type="evidence" value="ECO:0007669"/>
    <property type="project" value="TreeGrafter"/>
</dbReference>
<dbReference type="OrthoDB" id="178899at2"/>
<name>A0A7J5B4A9_9MICO</name>
<dbReference type="Proteomes" id="UP000490386">
    <property type="component" value="Unassembled WGS sequence"/>
</dbReference>
<keyword evidence="3" id="KW-1185">Reference proteome</keyword>
<protein>
    <submittedName>
        <fullName evidence="2">NAD(P)/FAD-dependent oxidoreductase</fullName>
    </submittedName>
</protein>
<organism evidence="2 3">
    <name type="scientific">Pseudoclavibacter terrae</name>
    <dbReference type="NCBI Taxonomy" id="1530195"/>
    <lineage>
        <taxon>Bacteria</taxon>
        <taxon>Bacillati</taxon>
        <taxon>Actinomycetota</taxon>
        <taxon>Actinomycetes</taxon>
        <taxon>Micrococcales</taxon>
        <taxon>Microbacteriaceae</taxon>
        <taxon>Pseudoclavibacter</taxon>
    </lineage>
</organism>
<dbReference type="RefSeq" id="WP_104251614.1">
    <property type="nucleotide sequence ID" value="NZ_CANKVH010000004.1"/>
</dbReference>
<dbReference type="PRINTS" id="PR00368">
    <property type="entry name" value="FADPNR"/>
</dbReference>
<proteinExistence type="predicted"/>
<dbReference type="AlphaFoldDB" id="A0A7J5B4A9"/>
<dbReference type="InterPro" id="IPR036188">
    <property type="entry name" value="FAD/NAD-bd_sf"/>
</dbReference>
<gene>
    <name evidence="2" type="ORF">F8O03_01280</name>
</gene>
<sequence>MTAQVRPQRLDRKPDVLSVKTDIDLVVIGAGVPGVTVAATLAEMGLRPLRDFVVFDAEPQPGGSWGRGWDFQTVGHTPLLTGPPGLSELGIRLSDQDPEAIVRDIMPPLMRRYEDAYDLYVARPVRVLRVEAMRRSPHLTVHIQVRDRPPRTITTRYVINATGDWSSPFVPWYPGALDFAGEQLPSAHIESLAGFAGKRVMVVGGGRSAVTILRELEPIAAATAWSTRREPDFHELPRLTLPSRTDSRQREMDARHEAEFVRFVERGERLPSEVSVRGIPLSRGTLAAIRRGLLVSRGPLASIQPDGVTLASGDRFEADAIIWATGSRPTMRHLAPLQLREQGGMARLRDGWSRRDNRVALLGYGTNRRNPVAARLDAERLAEGVFDRLGETPADVK</sequence>
<comment type="caution">
    <text evidence="2">The sequence shown here is derived from an EMBL/GenBank/DDBJ whole genome shotgun (WGS) entry which is preliminary data.</text>
</comment>
<dbReference type="PANTHER" id="PTHR43539:SF78">
    <property type="entry name" value="FLAVIN-CONTAINING MONOOXYGENASE"/>
    <property type="match status" value="1"/>
</dbReference>
<dbReference type="EMBL" id="WBJX01000001">
    <property type="protein sequence ID" value="KAB1639013.1"/>
    <property type="molecule type" value="Genomic_DNA"/>
</dbReference>
<accession>A0A7J5B4A9</accession>
<dbReference type="Pfam" id="PF13738">
    <property type="entry name" value="Pyr_redox_3"/>
    <property type="match status" value="1"/>
</dbReference>
<dbReference type="SUPFAM" id="SSF51905">
    <property type="entry name" value="FAD/NAD(P)-binding domain"/>
    <property type="match status" value="1"/>
</dbReference>
<keyword evidence="1" id="KW-0560">Oxidoreductase</keyword>